<proteinExistence type="predicted"/>
<dbReference type="AlphaFoldDB" id="D7KY73"/>
<accession>D7KY73</accession>
<name>D7KY73_ARALL</name>
<protein>
    <recommendedName>
        <fullName evidence="3">DC1 domain-containing protein</fullName>
    </recommendedName>
</protein>
<dbReference type="Gramene" id="scaffold_200742.1">
    <property type="protein sequence ID" value="scaffold_200742.1"/>
    <property type="gene ID" value="scaffold_200742.1"/>
</dbReference>
<gene>
    <name evidence="1" type="ORF">ARALYDRAFT_893668</name>
</gene>
<evidence type="ECO:0008006" key="3">
    <source>
        <dbReference type="Google" id="ProtNLM"/>
    </source>
</evidence>
<dbReference type="STRING" id="81972.D7KY73"/>
<organism evidence="2">
    <name type="scientific">Arabidopsis lyrata subsp. lyrata</name>
    <name type="common">Lyre-leaved rock-cress</name>
    <dbReference type="NCBI Taxonomy" id="81972"/>
    <lineage>
        <taxon>Eukaryota</taxon>
        <taxon>Viridiplantae</taxon>
        <taxon>Streptophyta</taxon>
        <taxon>Embryophyta</taxon>
        <taxon>Tracheophyta</taxon>
        <taxon>Spermatophyta</taxon>
        <taxon>Magnoliopsida</taxon>
        <taxon>eudicotyledons</taxon>
        <taxon>Gunneridae</taxon>
        <taxon>Pentapetalae</taxon>
        <taxon>rosids</taxon>
        <taxon>malvids</taxon>
        <taxon>Brassicales</taxon>
        <taxon>Brassicaceae</taxon>
        <taxon>Camelineae</taxon>
        <taxon>Arabidopsis</taxon>
    </lineage>
</organism>
<keyword evidence="2" id="KW-1185">Reference proteome</keyword>
<evidence type="ECO:0000313" key="1">
    <source>
        <dbReference type="EMBL" id="EFH64484.1"/>
    </source>
</evidence>
<dbReference type="EMBL" id="GL348714">
    <property type="protein sequence ID" value="EFH64484.1"/>
    <property type="molecule type" value="Genomic_DNA"/>
</dbReference>
<reference evidence="2" key="1">
    <citation type="journal article" date="2011" name="Nat. Genet.">
        <title>The Arabidopsis lyrata genome sequence and the basis of rapid genome size change.</title>
        <authorList>
            <person name="Hu T.T."/>
            <person name="Pattyn P."/>
            <person name="Bakker E.G."/>
            <person name="Cao J."/>
            <person name="Cheng J.-F."/>
            <person name="Clark R.M."/>
            <person name="Fahlgren N."/>
            <person name="Fawcett J.A."/>
            <person name="Grimwood J."/>
            <person name="Gundlach H."/>
            <person name="Haberer G."/>
            <person name="Hollister J.D."/>
            <person name="Ossowski S."/>
            <person name="Ottilar R.P."/>
            <person name="Salamov A.A."/>
            <person name="Schneeberger K."/>
            <person name="Spannagl M."/>
            <person name="Wang X."/>
            <person name="Yang L."/>
            <person name="Nasrallah M.E."/>
            <person name="Bergelson J."/>
            <person name="Carrington J.C."/>
            <person name="Gaut B.S."/>
            <person name="Schmutz J."/>
            <person name="Mayer K.F.X."/>
            <person name="Van de Peer Y."/>
            <person name="Grigoriev I.V."/>
            <person name="Nordborg M."/>
            <person name="Weigel D."/>
            <person name="Guo Y.-L."/>
        </authorList>
    </citation>
    <scope>NUCLEOTIDE SEQUENCE [LARGE SCALE GENOMIC DNA]</scope>
    <source>
        <strain evidence="2">cv. MN47</strain>
    </source>
</reference>
<dbReference type="HOGENOM" id="CLU_2625326_0_0_1"/>
<sequence length="78" mass="9049">MKLEVVLVPILEHLMMPWNDLRKGDCCERFDAINDGYYCKTCDSFIHKTCDDDSNISLCCITIFIDIQIVLKTIDVLF</sequence>
<evidence type="ECO:0000313" key="2">
    <source>
        <dbReference type="Proteomes" id="UP000008694"/>
    </source>
</evidence>
<dbReference type="Proteomes" id="UP000008694">
    <property type="component" value="Unassembled WGS sequence"/>
</dbReference>